<keyword evidence="7 10" id="KW-1133">Transmembrane helix</keyword>
<evidence type="ECO:0000256" key="7">
    <source>
        <dbReference type="ARBA" id="ARBA00022989"/>
    </source>
</evidence>
<dbReference type="PRINTS" id="PR00019">
    <property type="entry name" value="LEURICHRPT"/>
</dbReference>
<keyword evidence="4 10" id="KW-0812">Transmembrane</keyword>
<protein>
    <submittedName>
        <fullName evidence="12">Receptor-like protein EIX2</fullName>
    </submittedName>
</protein>
<feature type="transmembrane region" description="Helical" evidence="10">
    <location>
        <begin position="235"/>
        <end position="257"/>
    </location>
</feature>
<evidence type="ECO:0000256" key="6">
    <source>
        <dbReference type="ARBA" id="ARBA00022737"/>
    </source>
</evidence>
<name>A0AB40CAP2_DIOCR</name>
<comment type="subcellular location">
    <subcellularLocation>
        <location evidence="1">Membrane</location>
        <topology evidence="1">Single-pass type I membrane protein</topology>
    </subcellularLocation>
</comment>
<evidence type="ECO:0000256" key="4">
    <source>
        <dbReference type="ARBA" id="ARBA00022692"/>
    </source>
</evidence>
<dbReference type="GO" id="GO:0016020">
    <property type="term" value="C:membrane"/>
    <property type="evidence" value="ECO:0007669"/>
    <property type="project" value="UniProtKB-SubCell"/>
</dbReference>
<gene>
    <name evidence="12" type="primary">LOC120273303</name>
</gene>
<sequence>MTSLRILTLKANNFTGNLPLLSNLTSLHFLDFSHNSFVGSIPQSYGNLMGMININMNGRAIMFPYDTFAKNRLGIKIIVFTKGLELPYGSILSSLVFIDLSANNLSGQIPKEIVNLAELQNLNLSSNNLLGAIPSDIGLMQKLESLDLSRNELIGLIPLSLSTLNFLEILNLSHNNLFGKIPYVNHLITFNNPSSYVGNLNLCGAPIEKNCTSDEPPSNAHNQEDEDDNDSQSTWFYIGLMPGFVVGFWIVWGILLFKKEWRRIYFICLDHMYDMIYVKIVVTISKIKRALAVMNSK</sequence>
<evidence type="ECO:0000313" key="12">
    <source>
        <dbReference type="RefSeq" id="XP_039135860.1"/>
    </source>
</evidence>
<keyword evidence="9" id="KW-0325">Glycoprotein</keyword>
<reference evidence="12" key="1">
    <citation type="submission" date="2025-08" db="UniProtKB">
        <authorList>
            <consortium name="RefSeq"/>
        </authorList>
    </citation>
    <scope>IDENTIFICATION</scope>
</reference>
<evidence type="ECO:0000256" key="2">
    <source>
        <dbReference type="ARBA" id="ARBA00009592"/>
    </source>
</evidence>
<dbReference type="InterPro" id="IPR046956">
    <property type="entry name" value="RLP23-like"/>
</dbReference>
<dbReference type="InterPro" id="IPR001611">
    <property type="entry name" value="Leu-rich_rpt"/>
</dbReference>
<keyword evidence="11" id="KW-1185">Reference proteome</keyword>
<dbReference type="RefSeq" id="XP_039135860.1">
    <property type="nucleotide sequence ID" value="XM_039279926.1"/>
</dbReference>
<evidence type="ECO:0000256" key="3">
    <source>
        <dbReference type="ARBA" id="ARBA00022614"/>
    </source>
</evidence>
<evidence type="ECO:0000256" key="1">
    <source>
        <dbReference type="ARBA" id="ARBA00004479"/>
    </source>
</evidence>
<keyword evidence="5" id="KW-0732">Signal</keyword>
<dbReference type="FunFam" id="3.80.10.10:FF:000111">
    <property type="entry name" value="LRR receptor-like serine/threonine-protein kinase ERECTA"/>
    <property type="match status" value="1"/>
</dbReference>
<proteinExistence type="inferred from homology"/>
<dbReference type="Gene3D" id="3.80.10.10">
    <property type="entry name" value="Ribonuclease Inhibitor"/>
    <property type="match status" value="1"/>
</dbReference>
<keyword evidence="3" id="KW-0433">Leucine-rich repeat</keyword>
<dbReference type="PROSITE" id="PS51450">
    <property type="entry name" value="LRR"/>
    <property type="match status" value="2"/>
</dbReference>
<comment type="similarity">
    <text evidence="2">Belongs to the RLP family.</text>
</comment>
<dbReference type="SUPFAM" id="SSF52058">
    <property type="entry name" value="L domain-like"/>
    <property type="match status" value="1"/>
</dbReference>
<evidence type="ECO:0000256" key="8">
    <source>
        <dbReference type="ARBA" id="ARBA00023136"/>
    </source>
</evidence>
<evidence type="ECO:0000256" key="9">
    <source>
        <dbReference type="ARBA" id="ARBA00023180"/>
    </source>
</evidence>
<dbReference type="InterPro" id="IPR032675">
    <property type="entry name" value="LRR_dom_sf"/>
</dbReference>
<dbReference type="GeneID" id="120273303"/>
<dbReference type="PANTHER" id="PTHR48063">
    <property type="entry name" value="LRR RECEPTOR-LIKE KINASE"/>
    <property type="match status" value="1"/>
</dbReference>
<evidence type="ECO:0000256" key="5">
    <source>
        <dbReference type="ARBA" id="ARBA00022729"/>
    </source>
</evidence>
<keyword evidence="8 10" id="KW-0472">Membrane</keyword>
<evidence type="ECO:0000256" key="10">
    <source>
        <dbReference type="SAM" id="Phobius"/>
    </source>
</evidence>
<dbReference type="Pfam" id="PF00560">
    <property type="entry name" value="LRR_1"/>
    <property type="match status" value="5"/>
</dbReference>
<accession>A0AB40CAP2</accession>
<evidence type="ECO:0000313" key="11">
    <source>
        <dbReference type="Proteomes" id="UP001515500"/>
    </source>
</evidence>
<dbReference type="Proteomes" id="UP001515500">
    <property type="component" value="Chromosome 12"/>
</dbReference>
<keyword evidence="6" id="KW-0677">Repeat</keyword>
<dbReference type="AlphaFoldDB" id="A0AB40CAP2"/>
<organism evidence="11 12">
    <name type="scientific">Dioscorea cayennensis subsp. rotundata</name>
    <name type="common">White Guinea yam</name>
    <name type="synonym">Dioscorea rotundata</name>
    <dbReference type="NCBI Taxonomy" id="55577"/>
    <lineage>
        <taxon>Eukaryota</taxon>
        <taxon>Viridiplantae</taxon>
        <taxon>Streptophyta</taxon>
        <taxon>Embryophyta</taxon>
        <taxon>Tracheophyta</taxon>
        <taxon>Spermatophyta</taxon>
        <taxon>Magnoliopsida</taxon>
        <taxon>Liliopsida</taxon>
        <taxon>Dioscoreales</taxon>
        <taxon>Dioscoreaceae</taxon>
        <taxon>Dioscorea</taxon>
    </lineage>
</organism>